<dbReference type="PIRSF" id="PIRSF500217">
    <property type="entry name" value="AlgI"/>
    <property type="match status" value="1"/>
</dbReference>
<dbReference type="EMBL" id="AP028127">
    <property type="protein sequence ID" value="BEH90160.1"/>
    <property type="molecule type" value="Genomic_DNA"/>
</dbReference>
<keyword evidence="7" id="KW-0808">Transferase</keyword>
<dbReference type="PANTHER" id="PTHR13285">
    <property type="entry name" value="ACYLTRANSFERASE"/>
    <property type="match status" value="1"/>
</dbReference>
<keyword evidence="10" id="KW-1185">Reference proteome</keyword>
<dbReference type="RefSeq" id="WP_161831812.1">
    <property type="nucleotide sequence ID" value="NZ_AP028127.1"/>
</dbReference>
<comment type="subcellular location">
    <subcellularLocation>
        <location evidence="1">Cell membrane</location>
        <topology evidence="1">Multi-pass membrane protein</topology>
    </subcellularLocation>
</comment>
<feature type="transmembrane region" description="Helical" evidence="8">
    <location>
        <begin position="436"/>
        <end position="458"/>
    </location>
</feature>
<proteinExistence type="inferred from homology"/>
<name>A0ABN6ZDZ1_9FIRM</name>
<feature type="transmembrane region" description="Helical" evidence="8">
    <location>
        <begin position="400"/>
        <end position="424"/>
    </location>
</feature>
<keyword evidence="3 7" id="KW-1003">Cell membrane</keyword>
<comment type="similarity">
    <text evidence="2 7">Belongs to the membrane-bound acyltransferase family.</text>
</comment>
<feature type="transmembrane region" description="Helical" evidence="8">
    <location>
        <begin position="77"/>
        <end position="96"/>
    </location>
</feature>
<keyword evidence="4 8" id="KW-0812">Transmembrane</keyword>
<dbReference type="PIRSF" id="PIRSF016636">
    <property type="entry name" value="AlgI_DltB"/>
    <property type="match status" value="1"/>
</dbReference>
<feature type="transmembrane region" description="Helical" evidence="8">
    <location>
        <begin position="328"/>
        <end position="348"/>
    </location>
</feature>
<dbReference type="InterPro" id="IPR024194">
    <property type="entry name" value="Ac/AlaTfrase_AlgI/DltB"/>
</dbReference>
<feature type="transmembrane region" description="Helical" evidence="8">
    <location>
        <begin position="251"/>
        <end position="268"/>
    </location>
</feature>
<evidence type="ECO:0000256" key="7">
    <source>
        <dbReference type="PIRNR" id="PIRNR016636"/>
    </source>
</evidence>
<evidence type="ECO:0000256" key="8">
    <source>
        <dbReference type="SAM" id="Phobius"/>
    </source>
</evidence>
<feature type="transmembrane region" description="Helical" evidence="8">
    <location>
        <begin position="221"/>
        <end position="239"/>
    </location>
</feature>
<protein>
    <submittedName>
        <fullName evidence="9">Alginate O-acetylation protein</fullName>
    </submittedName>
</protein>
<keyword evidence="5 8" id="KW-1133">Transmembrane helix</keyword>
<feature type="transmembrane region" description="Helical" evidence="8">
    <location>
        <begin position="360"/>
        <end position="380"/>
    </location>
</feature>
<evidence type="ECO:0000313" key="9">
    <source>
        <dbReference type="EMBL" id="BEH90160.1"/>
    </source>
</evidence>
<dbReference type="InterPro" id="IPR051085">
    <property type="entry name" value="MB_O-acyltransferase"/>
</dbReference>
<keyword evidence="7" id="KW-0012">Acyltransferase</keyword>
<keyword evidence="6 7" id="KW-0472">Membrane</keyword>
<evidence type="ECO:0000313" key="10">
    <source>
        <dbReference type="Proteomes" id="UP001432099"/>
    </source>
</evidence>
<evidence type="ECO:0000256" key="1">
    <source>
        <dbReference type="ARBA" id="ARBA00004651"/>
    </source>
</evidence>
<dbReference type="InterPro" id="IPR004299">
    <property type="entry name" value="MBOAT_fam"/>
</dbReference>
<dbReference type="PANTHER" id="PTHR13285:SF18">
    <property type="entry name" value="PROTEIN-CYSTEINE N-PALMITOYLTRANSFERASE RASP"/>
    <property type="match status" value="1"/>
</dbReference>
<reference evidence="9" key="1">
    <citation type="journal article" date="2024" name="Int. J. Syst. Evol. Microbiol.">
        <title>Turicibacter faecis sp. nov., isolated from faeces of heart failure mouse model.</title>
        <authorList>
            <person name="Imamura Y."/>
            <person name="Motooka D."/>
            <person name="Nakajima Y."/>
            <person name="Ito S."/>
            <person name="Kitakaze M."/>
            <person name="Iida T."/>
            <person name="Nakamura S."/>
        </authorList>
    </citation>
    <scope>NUCLEOTIDE SEQUENCE</scope>
    <source>
        <strain evidence="9">TC023</strain>
    </source>
</reference>
<gene>
    <name evidence="9" type="ORF">T23_02620</name>
</gene>
<feature type="transmembrane region" description="Helical" evidence="8">
    <location>
        <begin position="116"/>
        <end position="137"/>
    </location>
</feature>
<evidence type="ECO:0000256" key="6">
    <source>
        <dbReference type="ARBA" id="ARBA00023136"/>
    </source>
</evidence>
<dbReference type="Pfam" id="PF03062">
    <property type="entry name" value="MBOAT"/>
    <property type="match status" value="1"/>
</dbReference>
<evidence type="ECO:0000256" key="4">
    <source>
        <dbReference type="ARBA" id="ARBA00022692"/>
    </source>
</evidence>
<dbReference type="InterPro" id="IPR028362">
    <property type="entry name" value="AlgI"/>
</dbReference>
<evidence type="ECO:0000256" key="2">
    <source>
        <dbReference type="ARBA" id="ARBA00010323"/>
    </source>
</evidence>
<evidence type="ECO:0000256" key="5">
    <source>
        <dbReference type="ARBA" id="ARBA00022989"/>
    </source>
</evidence>
<feature type="transmembrane region" description="Helical" evidence="8">
    <location>
        <begin position="305"/>
        <end position="322"/>
    </location>
</feature>
<feature type="transmembrane region" description="Helical" evidence="8">
    <location>
        <begin position="45"/>
        <end position="65"/>
    </location>
</feature>
<sequence length="470" mass="54925">MVFSSLVFLFVFLPLTLLLYFSVPRRLRNTILLIVSLIFYAWGEPIYIILMLFSTVTDFVHGLLVERYRNQPKKAKLVVLSSITINLGLLVFFKYSTFLLTNINLLFHTNFYIPQMSLPIGISFYTFQTMSYTIDVFRQEAKAKKNMIDLGAYVTMFPQLIAGPIVRYQTIANQLDHRVESEDLFAKGIWRFTIGLGKKVLLANNIGLLWNQIQLTEMSDLSIVMAWLGLVAFGFQIYFDFSGYSDMAIGLGYLFGFELLENFNYPYISQSITEFWRRWHISLGSWFRDYVYIPLGGNRKGKKRMYLNLFIVWMLTGLWHGASWNFVLWGLYFGILIIIEKAFLLFWLSRAPRWMRHVYTIILLLIGWGLFAFEDFHQLINYFTVLFGLRNATWVNQETLYYLSQNIILFVLLTIASTPMIRLIGQKLFNSPYGSVIKAFIVPMICLLILIASTAYLVDSSYNPFLYFRF</sequence>
<accession>A0ABN6ZDZ1</accession>
<dbReference type="Proteomes" id="UP001432099">
    <property type="component" value="Chromosome"/>
</dbReference>
<evidence type="ECO:0000256" key="3">
    <source>
        <dbReference type="ARBA" id="ARBA00022475"/>
    </source>
</evidence>
<organism evidence="9 10">
    <name type="scientific">Turicibacter faecis</name>
    <dbReference type="NCBI Taxonomy" id="2963365"/>
    <lineage>
        <taxon>Bacteria</taxon>
        <taxon>Bacillati</taxon>
        <taxon>Bacillota</taxon>
        <taxon>Erysipelotrichia</taxon>
        <taxon>Erysipelotrichales</taxon>
        <taxon>Turicibacteraceae</taxon>
        <taxon>Turicibacter</taxon>
    </lineage>
</organism>